<dbReference type="PANTHER" id="PTHR11261">
    <property type="entry name" value="INTERPHOTORECEPTOR RETINOID-BINDING PROTEIN"/>
    <property type="match status" value="1"/>
</dbReference>
<dbReference type="InterPro" id="IPR005151">
    <property type="entry name" value="Tail-specific_protease"/>
</dbReference>
<dbReference type="KEGG" id="asag:FGM00_15400"/>
<dbReference type="PANTHER" id="PTHR11261:SF3">
    <property type="entry name" value="RETINOL-BINDING PROTEIN 3"/>
    <property type="match status" value="1"/>
</dbReference>
<keyword evidence="3" id="KW-1185">Reference proteome</keyword>
<dbReference type="Pfam" id="PF03572">
    <property type="entry name" value="Peptidase_S41"/>
    <property type="match status" value="1"/>
</dbReference>
<dbReference type="Gene3D" id="3.30.750.44">
    <property type="match status" value="1"/>
</dbReference>
<dbReference type="GO" id="GO:0008236">
    <property type="term" value="F:serine-type peptidase activity"/>
    <property type="evidence" value="ECO:0007669"/>
    <property type="project" value="InterPro"/>
</dbReference>
<evidence type="ECO:0000313" key="3">
    <source>
        <dbReference type="Proteomes" id="UP000310017"/>
    </source>
</evidence>
<reference evidence="2 3" key="1">
    <citation type="submission" date="2019-05" db="EMBL/GenBank/DDBJ databases">
        <title>Genome sequencing of F202Z8.</title>
        <authorList>
            <person name="Kwon Y.M."/>
        </authorList>
    </citation>
    <scope>NUCLEOTIDE SEQUENCE [LARGE SCALE GENOMIC DNA]</scope>
    <source>
        <strain evidence="2 3">F202Z8</strain>
    </source>
</reference>
<accession>A0A5B7SXD3</accession>
<dbReference type="EMBL" id="CP040710">
    <property type="protein sequence ID" value="QCX01424.1"/>
    <property type="molecule type" value="Genomic_DNA"/>
</dbReference>
<dbReference type="Gene3D" id="3.90.226.10">
    <property type="entry name" value="2-enoyl-CoA Hydratase, Chain A, domain 1"/>
    <property type="match status" value="1"/>
</dbReference>
<dbReference type="GO" id="GO:0006508">
    <property type="term" value="P:proteolysis"/>
    <property type="evidence" value="ECO:0007669"/>
    <property type="project" value="InterPro"/>
</dbReference>
<name>A0A5B7SXD3_9FLAO</name>
<organism evidence="2 3">
    <name type="scientific">Aggregatimonas sangjinii</name>
    <dbReference type="NCBI Taxonomy" id="2583587"/>
    <lineage>
        <taxon>Bacteria</taxon>
        <taxon>Pseudomonadati</taxon>
        <taxon>Bacteroidota</taxon>
        <taxon>Flavobacteriia</taxon>
        <taxon>Flavobacteriales</taxon>
        <taxon>Flavobacteriaceae</taxon>
        <taxon>Aggregatimonas</taxon>
    </lineage>
</organism>
<dbReference type="OrthoDB" id="6397760at2"/>
<dbReference type="Proteomes" id="UP000310017">
    <property type="component" value="Chromosome"/>
</dbReference>
<protein>
    <submittedName>
        <fullName evidence="2">S41 family peptidase</fullName>
    </submittedName>
</protein>
<dbReference type="AlphaFoldDB" id="A0A5B7SXD3"/>
<evidence type="ECO:0000259" key="1">
    <source>
        <dbReference type="SMART" id="SM00245"/>
    </source>
</evidence>
<dbReference type="RefSeq" id="WP_138853761.1">
    <property type="nucleotide sequence ID" value="NZ_CP040710.1"/>
</dbReference>
<evidence type="ECO:0000313" key="2">
    <source>
        <dbReference type="EMBL" id="QCX01424.1"/>
    </source>
</evidence>
<proteinExistence type="predicted"/>
<dbReference type="Pfam" id="PF14684">
    <property type="entry name" value="Tricorn_C1"/>
    <property type="match status" value="1"/>
</dbReference>
<dbReference type="InterPro" id="IPR028204">
    <property type="entry name" value="Tricorn_C1"/>
</dbReference>
<gene>
    <name evidence="2" type="ORF">FGM00_15400</name>
</gene>
<sequence length="475" mass="54272">MHKLISIFFTSILLLSCETNKSKSTENQEIDLRGNWEYLGFGKAISINDSIVKGFHISSVGNVPLSDNNLSDYFEYYTVDTLSNDTILLKDGVKTFKLFRSDKDFEKDIHEDLSNDPNYNFEVLWHTFNEQYCYFKERSIDWKALYNNYAPQVQSNMEPLPLFLLFEKMLGEIQDGHISIDVPDELEEAYENQTADNGKESNEDIPEGLEKRVKDRIVEKHLKTFGRFNQGELKWGMVDTHVAYMQTSNMISWAHYPIADSLSKDQFWSEWWKKLNQAKNHHDDVAEGTRFIMDSIVRTVADAKAFIIDLRFNGGGFDDASVEILNHFIHNKTEIGTKKVKLGGGFTEKQSIMLTPSERPFKGKLFILTSHETASAAELLVLGSKELPNAKIIGGTTEGVFSDILRKKLPNGWKYGLSNMIYESVDGVSYEEVGISPDITLDYPVRSKDFYEYLLEDVKDGDDAILKVIDEINGD</sequence>
<feature type="domain" description="Tail specific protease" evidence="1">
    <location>
        <begin position="238"/>
        <end position="442"/>
    </location>
</feature>
<dbReference type="SUPFAM" id="SSF52096">
    <property type="entry name" value="ClpP/crotonase"/>
    <property type="match status" value="1"/>
</dbReference>
<dbReference type="InterPro" id="IPR029045">
    <property type="entry name" value="ClpP/crotonase-like_dom_sf"/>
</dbReference>
<dbReference type="PROSITE" id="PS51257">
    <property type="entry name" value="PROKAR_LIPOPROTEIN"/>
    <property type="match status" value="1"/>
</dbReference>
<dbReference type="SMART" id="SM00245">
    <property type="entry name" value="TSPc"/>
    <property type="match status" value="1"/>
</dbReference>
<dbReference type="CDD" id="cd07563">
    <property type="entry name" value="Peptidase_S41_IRBP"/>
    <property type="match status" value="1"/>
</dbReference>